<comment type="caution">
    <text evidence="4">The sequence shown here is derived from an EMBL/GenBank/DDBJ whole genome shotgun (WGS) entry which is preliminary data.</text>
</comment>
<evidence type="ECO:0000259" key="3">
    <source>
        <dbReference type="Pfam" id="PF17783"/>
    </source>
</evidence>
<evidence type="ECO:0000313" key="4">
    <source>
        <dbReference type="EMBL" id="MCC4213324.1"/>
    </source>
</evidence>
<dbReference type="InterPro" id="IPR012340">
    <property type="entry name" value="NA-bd_OB-fold"/>
</dbReference>
<comment type="similarity">
    <text evidence="1">Belongs to the CvfB family.</text>
</comment>
<reference evidence="4 5" key="1">
    <citation type="submission" date="2021-11" db="EMBL/GenBank/DDBJ databases">
        <title>Seasonal and diel survey of microbial diversity of the Tyrrhenian coast.</title>
        <authorList>
            <person name="Gattoni G."/>
            <person name="Corral P."/>
        </authorList>
    </citation>
    <scope>NUCLEOTIDE SEQUENCE [LARGE SCALE GENOMIC DNA]</scope>
    <source>
        <strain evidence="4 5">Mr9</strain>
    </source>
</reference>
<organism evidence="4 5">
    <name type="scientific">Leeuwenhoekiella parthenopeia</name>
    <dbReference type="NCBI Taxonomy" id="2890320"/>
    <lineage>
        <taxon>Bacteria</taxon>
        <taxon>Pseudomonadati</taxon>
        <taxon>Bacteroidota</taxon>
        <taxon>Flavobacteriia</taxon>
        <taxon>Flavobacteriales</taxon>
        <taxon>Flavobacteriaceae</taxon>
        <taxon>Leeuwenhoekiella</taxon>
    </lineage>
</organism>
<dbReference type="Gene3D" id="1.10.10.10">
    <property type="entry name" value="Winged helix-like DNA-binding domain superfamily/Winged helix DNA-binding domain"/>
    <property type="match status" value="1"/>
</dbReference>
<keyword evidence="5" id="KW-1185">Reference proteome</keyword>
<dbReference type="InterPro" id="IPR040764">
    <property type="entry name" value="CvfB_WH"/>
</dbReference>
<name>A0ABS8GTS0_9FLAO</name>
<dbReference type="Proteomes" id="UP001197770">
    <property type="component" value="Unassembled WGS sequence"/>
</dbReference>
<dbReference type="Pfam" id="PF13509">
    <property type="entry name" value="S1_2"/>
    <property type="match status" value="1"/>
</dbReference>
<dbReference type="InterPro" id="IPR014464">
    <property type="entry name" value="CvfB_fam"/>
</dbReference>
<dbReference type="Pfam" id="PF17783">
    <property type="entry name" value="WHD_CvfB"/>
    <property type="match status" value="1"/>
</dbReference>
<proteinExistence type="inferred from homology"/>
<dbReference type="EMBL" id="JAJGMW010000014">
    <property type="protein sequence ID" value="MCC4213324.1"/>
    <property type="molecule type" value="Genomic_DNA"/>
</dbReference>
<dbReference type="PANTHER" id="PTHR37296:SF1">
    <property type="entry name" value="CONSERVED VIRULENCE FACTOR B"/>
    <property type="match status" value="1"/>
</dbReference>
<dbReference type="InterPro" id="IPR039566">
    <property type="entry name" value="CvfB_S1_st"/>
</dbReference>
<dbReference type="PANTHER" id="PTHR37296">
    <property type="entry name" value="CONSERVED VIRULENCE FACTOR B"/>
    <property type="match status" value="1"/>
</dbReference>
<feature type="domain" description="Conserved virulence factor B first S1" evidence="2">
    <location>
        <begin position="4"/>
        <end position="63"/>
    </location>
</feature>
<evidence type="ECO:0000259" key="2">
    <source>
        <dbReference type="Pfam" id="PF13509"/>
    </source>
</evidence>
<accession>A0ABS8GTS0</accession>
<dbReference type="PIRSF" id="PIRSF012524">
    <property type="entry name" value="YitL_S1"/>
    <property type="match status" value="1"/>
</dbReference>
<dbReference type="InterPro" id="IPR036388">
    <property type="entry name" value="WH-like_DNA-bd_sf"/>
</dbReference>
<dbReference type="Gene3D" id="2.40.50.140">
    <property type="entry name" value="Nucleic acid-binding proteins"/>
    <property type="match status" value="2"/>
</dbReference>
<feature type="domain" description="Conserved virulence factor B-like winged helix" evidence="3">
    <location>
        <begin position="219"/>
        <end position="275"/>
    </location>
</feature>
<protein>
    <submittedName>
        <fullName evidence="4">GntR family transcriptional regulator</fullName>
    </submittedName>
</protein>
<evidence type="ECO:0000256" key="1">
    <source>
        <dbReference type="PIRNR" id="PIRNR012524"/>
    </source>
</evidence>
<sequence>MLALGEYHTMIIDRDVSPGLYLRDAEGNEVLLPGKYAPEGFELEDEINVFVYLDNEERPVATTLQPYILKNGFAYLECTSVTKIGAFVDWGLDKELFVPFSNQVTEMREGSWYVIYMYLDERTNRLVGSSKFNTYLKNEAVDVAKFDKVDLMVSHFSEFGAHVIINEKYQGLVHKNTIFEDIRVGDRLPGYIKRVREDNKIDVLLQPEGYKSVEPNAQFIYDELKRNGGSLPVHDKSSPEDINAYFGISKKLFKKAIGALYKDKQIELTPTGIKLTGNSQND</sequence>
<evidence type="ECO:0000313" key="5">
    <source>
        <dbReference type="Proteomes" id="UP001197770"/>
    </source>
</evidence>
<dbReference type="RefSeq" id="WP_228230388.1">
    <property type="nucleotide sequence ID" value="NZ_JAJGMW010000014.1"/>
</dbReference>
<gene>
    <name evidence="4" type="ORF">LLW17_11380</name>
</gene>